<dbReference type="EMBL" id="MN739531">
    <property type="protein sequence ID" value="QHT11136.1"/>
    <property type="molecule type" value="Genomic_DNA"/>
</dbReference>
<proteinExistence type="predicted"/>
<evidence type="ECO:0008006" key="2">
    <source>
        <dbReference type="Google" id="ProtNLM"/>
    </source>
</evidence>
<dbReference type="CDD" id="cd02440">
    <property type="entry name" value="AdoMet_MTases"/>
    <property type="match status" value="1"/>
</dbReference>
<organism evidence="1">
    <name type="scientific">viral metagenome</name>
    <dbReference type="NCBI Taxonomy" id="1070528"/>
    <lineage>
        <taxon>unclassified sequences</taxon>
        <taxon>metagenomes</taxon>
        <taxon>organismal metagenomes</taxon>
    </lineage>
</organism>
<sequence length="193" mass="22630">MSKLIDLIDNTKTDKNTCHSYIDTYERVLQNKKYNKNNVLEIGIGEPKLNLDNGGSIKLWYDYFPNSIIYALDICDISQVNNEIKNKERIKLLTSIDAYNEDFIKTTFIDKNIKFDILIDDGPHTKESMEAFIIHYFELLNPGGIMIIEDIPDIDWIQDFINLIPLNAARTESIDLRYIKERWDDIMLVIYKI</sequence>
<evidence type="ECO:0000313" key="1">
    <source>
        <dbReference type="EMBL" id="QHT11136.1"/>
    </source>
</evidence>
<dbReference type="Gene3D" id="3.40.50.150">
    <property type="entry name" value="Vaccinia Virus protein VP39"/>
    <property type="match status" value="1"/>
</dbReference>
<protein>
    <recommendedName>
        <fullName evidence="2">Methyltransferase</fullName>
    </recommendedName>
</protein>
<dbReference type="InterPro" id="IPR029063">
    <property type="entry name" value="SAM-dependent_MTases_sf"/>
</dbReference>
<name>A0A6C0D257_9ZZZZ</name>
<reference evidence="1" key="1">
    <citation type="journal article" date="2020" name="Nature">
        <title>Giant virus diversity and host interactions through global metagenomics.</title>
        <authorList>
            <person name="Schulz F."/>
            <person name="Roux S."/>
            <person name="Paez-Espino D."/>
            <person name="Jungbluth S."/>
            <person name="Walsh D.A."/>
            <person name="Denef V.J."/>
            <person name="McMahon K.D."/>
            <person name="Konstantinidis K.T."/>
            <person name="Eloe-Fadrosh E.A."/>
            <person name="Kyrpides N.C."/>
            <person name="Woyke T."/>
        </authorList>
    </citation>
    <scope>NUCLEOTIDE SEQUENCE</scope>
    <source>
        <strain evidence="1">GVMAG-M-3300023174-111</strain>
    </source>
</reference>
<dbReference type="SUPFAM" id="SSF53335">
    <property type="entry name" value="S-adenosyl-L-methionine-dependent methyltransferases"/>
    <property type="match status" value="1"/>
</dbReference>
<dbReference type="AlphaFoldDB" id="A0A6C0D257"/>
<accession>A0A6C0D257</accession>